<dbReference type="AlphaFoldDB" id="A0AAW9N2A0"/>
<protein>
    <submittedName>
        <fullName evidence="2">Uncharacterized protein</fullName>
    </submittedName>
</protein>
<dbReference type="Proteomes" id="UP001307168">
    <property type="component" value="Unassembled WGS sequence"/>
</dbReference>
<comment type="caution">
    <text evidence="2">The sequence shown here is derived from an EMBL/GenBank/DDBJ whole genome shotgun (WGS) entry which is preliminary data.</text>
</comment>
<evidence type="ECO:0000313" key="3">
    <source>
        <dbReference type="Proteomes" id="UP001307168"/>
    </source>
</evidence>
<feature type="region of interest" description="Disordered" evidence="1">
    <location>
        <begin position="1"/>
        <end position="64"/>
    </location>
</feature>
<organism evidence="2 3">
    <name type="scientific">Peribacillus castrilensis</name>
    <dbReference type="NCBI Taxonomy" id="2897690"/>
    <lineage>
        <taxon>Bacteria</taxon>
        <taxon>Bacillati</taxon>
        <taxon>Bacillota</taxon>
        <taxon>Bacilli</taxon>
        <taxon>Bacillales</taxon>
        <taxon>Bacillaceae</taxon>
        <taxon>Peribacillus</taxon>
    </lineage>
</organism>
<feature type="compositionally biased region" description="Basic and acidic residues" evidence="1">
    <location>
        <begin position="18"/>
        <end position="31"/>
    </location>
</feature>
<sequence>MERKVRDSCGKSVAKGDPAGERRGGSPDRPRKASAWSGNHYTYPLPEISSPSADCAKPLHRKRL</sequence>
<keyword evidence="3" id="KW-1185">Reference proteome</keyword>
<name>A0AAW9N2A0_9BACI</name>
<accession>A0AAW9N2A0</accession>
<dbReference type="EMBL" id="JARNBH010000004">
    <property type="protein sequence ID" value="MEC0272189.1"/>
    <property type="molecule type" value="Genomic_DNA"/>
</dbReference>
<gene>
    <name evidence="2" type="ORF">P4706_03800</name>
</gene>
<dbReference type="RefSeq" id="WP_367406148.1">
    <property type="nucleotide sequence ID" value="NZ_JARNBH010000004.1"/>
</dbReference>
<reference evidence="2 3" key="1">
    <citation type="submission" date="2023-03" db="EMBL/GenBank/DDBJ databases">
        <title>Bacillus Genome Sequencing.</title>
        <authorList>
            <person name="Dunlap C."/>
        </authorList>
    </citation>
    <scope>NUCLEOTIDE SEQUENCE [LARGE SCALE GENOMIC DNA]</scope>
    <source>
        <strain evidence="2 3">B-41290</strain>
    </source>
</reference>
<proteinExistence type="predicted"/>
<evidence type="ECO:0000256" key="1">
    <source>
        <dbReference type="SAM" id="MobiDB-lite"/>
    </source>
</evidence>
<evidence type="ECO:0000313" key="2">
    <source>
        <dbReference type="EMBL" id="MEC0272189.1"/>
    </source>
</evidence>